<keyword evidence="10 20" id="KW-0863">Zinc-finger</keyword>
<dbReference type="GO" id="GO:0006260">
    <property type="term" value="P:DNA replication"/>
    <property type="evidence" value="ECO:0007669"/>
    <property type="project" value="UniProtKB-KW"/>
</dbReference>
<dbReference type="GO" id="GO:0051539">
    <property type="term" value="F:4 iron, 4 sulfur cluster binding"/>
    <property type="evidence" value="ECO:0007669"/>
    <property type="project" value="UniProtKB-KW"/>
</dbReference>
<evidence type="ECO:0000256" key="11">
    <source>
        <dbReference type="ARBA" id="ARBA00022833"/>
    </source>
</evidence>
<dbReference type="PANTHER" id="PTHR45812">
    <property type="entry name" value="DNA POLYMERASE ZETA CATALYTIC SUBUNIT"/>
    <property type="match status" value="1"/>
</dbReference>
<keyword evidence="11 20" id="KW-0862">Zinc</keyword>
<feature type="compositionally biased region" description="Polar residues" evidence="21">
    <location>
        <begin position="436"/>
        <end position="462"/>
    </location>
</feature>
<evidence type="ECO:0000256" key="14">
    <source>
        <dbReference type="ARBA" id="ARBA00023014"/>
    </source>
</evidence>
<sequence>MNTGVQHAGDELHQTVFRFQLNCIDSYQVVPSSYDRKISPLGESEEFEFYKVPIIRVFGNSDTGQKVCAHIHGVFPYLFIEYSGPLNKQHVHEYIQGLYMSINNALRASFQYNSKDARNTFVANIVLCKGVPFYGFHIGWKYFLKVYMLSPSIMGRLADLFRDSAVLGIPVQVYEAHVPYILQFMADFNLFGCGWVNVNNLRFRFPVPEYSGKGANAFEWTTDTIQRHMISGPDIVARESYCALEIDVQAQHVMGRYDIKERNLHHDFIERTNPIPEDFKFMHSMAELWRDERRRRKLRRVPPKDVPSMSAGEPREESYWRNEKDLCDKLFQSIQSESSAGKSISLHSYRMYTEEENAVPSAYEVLDNMFLPARSEISGSETSQTYDGSFWENVVKEDLDKLEISAIRKSQPVRFRLDDDSEDVPAAQKYLKRKNIGSSSSDSPNHSTLTTSSQPEGSIDATDTATIKTVRIVTKASEQAQSLFQESTSKAALRATSMTEFGKSVKSTQSTESLSFQEHGLDQRLAKKMRFRGPTSGANGSRSRKATTDSSDDTTLSIVSSPELLRRFSLASTLDSRHKLLGRDVKLAFGINKKLLLISESPMNPSDVLGSLEDCGQPRILYKDAYYSLDKDVPLRPREYAGKEFKLQGGSVLYLPDFAAGLHTSASRPHCDSKFRVWQYGLVPPSSAEVKQWTDQVQSEKDNAKFVVRKKIHSSQIDGPTQRVSPNLSQRKRNSYARSSTTMSVFSLEMHANTQYSRVPNPQKDPIAFVTWMFQPSTGHMNEELVMGIIIVSETEEDIARLKKLFDNDTLTVVSDELDLINCLVDTVRELDPDILTGYEVQNSSWGYLIDRVHHRFEYDLQDEFSRIKTVKTSNGNRNFDRWGFTQVSSIRVTGRHVFNIWRLLRNSVSLLQYTVQNCAFQILKKRVPFYSNQDLSKWFQFGEAGQVSRAIQYYINRTSLNLELLKNQEIIERTSEQARLLGVDFYSVISRGSQFKVESLMTRIAKAENFMLISPSRRMVGRQNALEALPLVMEPQSNFYTSPVVVLDFQSLYPSIMIAHNYCYSTCLGRVESWRGRNKLGVTSLNLPNGLMSLLKDYLTVSPNGLIFIKPSIRRSLLAKMLTEILETRVMVKREMNDTENDGLRQLLNNRQLALKYIANVTYGYTSASFSGRMPCAEIADAIVSSGREILERAIELINTTQRWGAHVAYGDTDSLFVHLPGKSKDQAFDIGNEISEAVTKMNSRPIKLKMEKVYLPCVLLAKKRYVGFAYETKYQKEPIFDAKGTETVRRDGTPAEQKIEEKVLKILFRTCDLSEVKEYLQDQWTKIMSGHVSIQDFCFAKEVRMGTYSEKGLLPPGAMISARRMQEDPRAEPQYGERVPYVVIAGALGSRLVDRCVSPEALLMNDNMFLDADYYITKNIIPPLDRILNLIGVSVRSWYDEMPKIVRIPHLLQDSDAVSKKSLIHSYMKSSLCIVCQVNDASAGLICAHCKIDVAKSYYILQSRGIGLQRRLSDLLDICRSCARISRVEDVACVSQDCPVYFSRVRAVSKVRYNRKISEVFEKQVLSQDDCNDLAW</sequence>
<dbReference type="PANTHER" id="PTHR45812:SF1">
    <property type="entry name" value="DNA POLYMERASE ZETA CATALYTIC SUBUNIT"/>
    <property type="match status" value="1"/>
</dbReference>
<evidence type="ECO:0000256" key="6">
    <source>
        <dbReference type="ARBA" id="ARBA00022695"/>
    </source>
</evidence>
<dbReference type="Pfam" id="PF03104">
    <property type="entry name" value="DNA_pol_B_exo1"/>
    <property type="match status" value="1"/>
</dbReference>
<dbReference type="Pfam" id="PF00136">
    <property type="entry name" value="DNA_pol_B"/>
    <property type="match status" value="1"/>
</dbReference>
<dbReference type="GeneID" id="80882956"/>
<feature type="domain" description="DNA polymerase zeta catalytic subunit N-terminal" evidence="26">
    <location>
        <begin position="17"/>
        <end position="72"/>
    </location>
</feature>
<feature type="region of interest" description="Disordered" evidence="21">
    <location>
        <begin position="429"/>
        <end position="462"/>
    </location>
</feature>
<dbReference type="GO" id="GO:0003677">
    <property type="term" value="F:DNA binding"/>
    <property type="evidence" value="ECO:0007669"/>
    <property type="project" value="UniProtKB-KW"/>
</dbReference>
<dbReference type="Pfam" id="PF24055">
    <property type="entry name" value="POL3_N"/>
    <property type="match status" value="1"/>
</dbReference>
<gene>
    <name evidence="27" type="ORF">POJ06DRAFT_254559</name>
</gene>
<evidence type="ECO:0000256" key="1">
    <source>
        <dbReference type="ARBA" id="ARBA00001966"/>
    </source>
</evidence>
<dbReference type="Gene3D" id="3.30.420.10">
    <property type="entry name" value="Ribonuclease H-like superfamily/Ribonuclease H"/>
    <property type="match status" value="1"/>
</dbReference>
<dbReference type="EMBL" id="JARPMG010000006">
    <property type="protein sequence ID" value="KAJ8099815.1"/>
    <property type="molecule type" value="Genomic_DNA"/>
</dbReference>
<dbReference type="InterPro" id="IPR056435">
    <property type="entry name" value="DPOD/Z_N"/>
</dbReference>
<dbReference type="InterPro" id="IPR006133">
    <property type="entry name" value="DNA-dir_DNA_pol_B_exonuc"/>
</dbReference>
<proteinExistence type="inferred from homology"/>
<dbReference type="FunFam" id="1.10.132.60:FF:000007">
    <property type="entry name" value="DNA polymerase"/>
    <property type="match status" value="1"/>
</dbReference>
<dbReference type="CDD" id="cd05778">
    <property type="entry name" value="DNA_polB_zeta_exo"/>
    <property type="match status" value="1"/>
</dbReference>
<dbReference type="Pfam" id="PF14260">
    <property type="entry name" value="zf-C4pol"/>
    <property type="match status" value="1"/>
</dbReference>
<dbReference type="Proteomes" id="UP001217417">
    <property type="component" value="Unassembled WGS sequence"/>
</dbReference>
<comment type="subunit">
    <text evidence="19">Forms DNA polymerase zeta with REV7.</text>
</comment>
<keyword evidence="28" id="KW-1185">Reference proteome</keyword>
<evidence type="ECO:0000256" key="21">
    <source>
        <dbReference type="SAM" id="MobiDB-lite"/>
    </source>
</evidence>
<evidence type="ECO:0000256" key="20">
    <source>
        <dbReference type="RuleBase" id="RU000442"/>
    </source>
</evidence>
<evidence type="ECO:0000256" key="18">
    <source>
        <dbReference type="ARBA" id="ARBA00049244"/>
    </source>
</evidence>
<organism evidence="27 28">
    <name type="scientific">Lipomyces tetrasporus</name>
    <dbReference type="NCBI Taxonomy" id="54092"/>
    <lineage>
        <taxon>Eukaryota</taxon>
        <taxon>Fungi</taxon>
        <taxon>Dikarya</taxon>
        <taxon>Ascomycota</taxon>
        <taxon>Saccharomycotina</taxon>
        <taxon>Lipomycetes</taxon>
        <taxon>Lipomycetales</taxon>
        <taxon>Lipomycetaceae</taxon>
        <taxon>Lipomyces</taxon>
    </lineage>
</organism>
<evidence type="ECO:0000259" key="26">
    <source>
        <dbReference type="Pfam" id="PF24065"/>
    </source>
</evidence>
<evidence type="ECO:0000313" key="28">
    <source>
        <dbReference type="Proteomes" id="UP001217417"/>
    </source>
</evidence>
<dbReference type="InterPro" id="IPR025687">
    <property type="entry name" value="Znf-C4pol"/>
</dbReference>
<evidence type="ECO:0000256" key="5">
    <source>
        <dbReference type="ARBA" id="ARBA00022679"/>
    </source>
</evidence>
<dbReference type="Gene3D" id="3.90.1600.10">
    <property type="entry name" value="Palm domain of DNA polymerase"/>
    <property type="match status" value="1"/>
</dbReference>
<dbReference type="SUPFAM" id="SSF53098">
    <property type="entry name" value="Ribonuclease H-like"/>
    <property type="match status" value="1"/>
</dbReference>
<dbReference type="GO" id="GO:0008270">
    <property type="term" value="F:zinc ion binding"/>
    <property type="evidence" value="ECO:0007669"/>
    <property type="project" value="UniProtKB-KW"/>
</dbReference>
<evidence type="ECO:0000256" key="3">
    <source>
        <dbReference type="ARBA" id="ARBA00005755"/>
    </source>
</evidence>
<dbReference type="Gene3D" id="1.10.132.60">
    <property type="entry name" value="DNA polymerase family B, C-terminal domain"/>
    <property type="match status" value="1"/>
</dbReference>
<evidence type="ECO:0000256" key="17">
    <source>
        <dbReference type="ARBA" id="ARBA00023242"/>
    </source>
</evidence>
<dbReference type="EC" id="2.7.7.7" evidence="20"/>
<dbReference type="FunFam" id="3.30.420.10:FF:000024">
    <property type="entry name" value="DNA polymerase zeta catalytic subunit"/>
    <property type="match status" value="1"/>
</dbReference>
<dbReference type="InterPro" id="IPR006172">
    <property type="entry name" value="DNA-dir_DNA_pol_B"/>
</dbReference>
<dbReference type="PRINTS" id="PR00106">
    <property type="entry name" value="DNAPOLB"/>
</dbReference>
<evidence type="ECO:0000256" key="7">
    <source>
        <dbReference type="ARBA" id="ARBA00022705"/>
    </source>
</evidence>
<dbReference type="SMART" id="SM00486">
    <property type="entry name" value="POLBc"/>
    <property type="match status" value="1"/>
</dbReference>
<feature type="domain" description="DNA-directed DNA polymerase family B exonuclease" evidence="23">
    <location>
        <begin position="727"/>
        <end position="915"/>
    </location>
</feature>
<keyword evidence="17 20" id="KW-0539">Nucleus</keyword>
<evidence type="ECO:0000313" key="27">
    <source>
        <dbReference type="EMBL" id="KAJ8099815.1"/>
    </source>
</evidence>
<keyword evidence="9" id="KW-0227">DNA damage</keyword>
<dbReference type="InterPro" id="IPR006134">
    <property type="entry name" value="DNA-dir_DNA_pol_B_multi_dom"/>
</dbReference>
<keyword evidence="4 20" id="KW-0004">4Fe-4S</keyword>
<reference evidence="27" key="1">
    <citation type="submission" date="2023-03" db="EMBL/GenBank/DDBJ databases">
        <title>Near-Complete genome sequence of Lipomyces tetrasporous NRRL Y-64009, an oleaginous yeast capable of growing on lignocellulosic hydrolysates.</title>
        <authorList>
            <consortium name="Lawrence Berkeley National Laboratory"/>
            <person name="Jagtap S.S."/>
            <person name="Liu J.-J."/>
            <person name="Walukiewicz H.E."/>
            <person name="Pangilinan J."/>
            <person name="Lipzen A."/>
            <person name="Ahrendt S."/>
            <person name="Koriabine M."/>
            <person name="Cobaugh K."/>
            <person name="Salamov A."/>
            <person name="Yoshinaga Y."/>
            <person name="Ng V."/>
            <person name="Daum C."/>
            <person name="Grigoriev I.V."/>
            <person name="Slininger P.J."/>
            <person name="Dien B.S."/>
            <person name="Jin Y.-S."/>
            <person name="Rao C.V."/>
        </authorList>
    </citation>
    <scope>NUCLEOTIDE SEQUENCE</scope>
    <source>
        <strain evidence="27">NRRL Y-64009</strain>
    </source>
</reference>
<keyword evidence="13 20" id="KW-0408">Iron</keyword>
<keyword evidence="12 20" id="KW-0239">DNA-directed DNA polymerase</keyword>
<accession>A0AAD7QR22</accession>
<keyword evidence="14 20" id="KW-0411">Iron-sulfur</keyword>
<dbReference type="GO" id="GO:0003887">
    <property type="term" value="F:DNA-directed DNA polymerase activity"/>
    <property type="evidence" value="ECO:0007669"/>
    <property type="project" value="UniProtKB-KW"/>
</dbReference>
<feature type="domain" description="DNA polymerase delta/zeta catalytic subunit N-terminal" evidence="25">
    <location>
        <begin position="73"/>
        <end position="154"/>
    </location>
</feature>
<dbReference type="InterPro" id="IPR042087">
    <property type="entry name" value="DNA_pol_B_thumb"/>
</dbReference>
<dbReference type="FunFam" id="1.10.287.690:FF:000002">
    <property type="entry name" value="DNA polymerase zeta"/>
    <property type="match status" value="1"/>
</dbReference>
<dbReference type="InterPro" id="IPR023211">
    <property type="entry name" value="DNA_pol_palm_dom_sf"/>
</dbReference>
<dbReference type="SUPFAM" id="SSF56672">
    <property type="entry name" value="DNA/RNA polymerases"/>
    <property type="match status" value="1"/>
</dbReference>
<evidence type="ECO:0000256" key="15">
    <source>
        <dbReference type="ARBA" id="ARBA00023125"/>
    </source>
</evidence>
<dbReference type="PROSITE" id="PS00116">
    <property type="entry name" value="DNA_POLYMERASE_B"/>
    <property type="match status" value="1"/>
</dbReference>
<keyword evidence="5 20" id="KW-0808">Transferase</keyword>
<protein>
    <recommendedName>
        <fullName evidence="20">DNA polymerase</fullName>
        <ecNumber evidence="20">2.7.7.7</ecNumber>
    </recommendedName>
</protein>
<keyword evidence="16" id="KW-0234">DNA repair</keyword>
<dbReference type="GO" id="GO:0016035">
    <property type="term" value="C:zeta DNA polymerase complex"/>
    <property type="evidence" value="ECO:0007669"/>
    <property type="project" value="InterPro"/>
</dbReference>
<comment type="similarity">
    <text evidence="3 20">Belongs to the DNA polymerase type-B family.</text>
</comment>
<dbReference type="InterPro" id="IPR017964">
    <property type="entry name" value="DNA-dir_DNA_pol_B_CS"/>
</dbReference>
<evidence type="ECO:0000256" key="19">
    <source>
        <dbReference type="ARBA" id="ARBA00066055"/>
    </source>
</evidence>
<evidence type="ECO:0000256" key="16">
    <source>
        <dbReference type="ARBA" id="ARBA00023204"/>
    </source>
</evidence>
<keyword evidence="6 20" id="KW-0548">Nucleotidyltransferase</keyword>
<dbReference type="GO" id="GO:0042276">
    <property type="term" value="P:error-prone translesion synthesis"/>
    <property type="evidence" value="ECO:0007669"/>
    <property type="project" value="TreeGrafter"/>
</dbReference>
<evidence type="ECO:0000256" key="9">
    <source>
        <dbReference type="ARBA" id="ARBA00022763"/>
    </source>
</evidence>
<comment type="catalytic activity">
    <reaction evidence="18 20">
        <text>DNA(n) + a 2'-deoxyribonucleoside 5'-triphosphate = DNA(n+1) + diphosphate</text>
        <dbReference type="Rhea" id="RHEA:22508"/>
        <dbReference type="Rhea" id="RHEA-COMP:17339"/>
        <dbReference type="Rhea" id="RHEA-COMP:17340"/>
        <dbReference type="ChEBI" id="CHEBI:33019"/>
        <dbReference type="ChEBI" id="CHEBI:61560"/>
        <dbReference type="ChEBI" id="CHEBI:173112"/>
        <dbReference type="EC" id="2.7.7.7"/>
    </reaction>
</comment>
<keyword evidence="7 20" id="KW-0235">DNA replication</keyword>
<dbReference type="InterPro" id="IPR036397">
    <property type="entry name" value="RNaseH_sf"/>
</dbReference>
<evidence type="ECO:0000256" key="8">
    <source>
        <dbReference type="ARBA" id="ARBA00022723"/>
    </source>
</evidence>
<feature type="domain" description="C4-type zinc-finger of DNA polymerase delta" evidence="24">
    <location>
        <begin position="1475"/>
        <end position="1546"/>
    </location>
</feature>
<dbReference type="InterPro" id="IPR056447">
    <property type="entry name" value="REV3_N"/>
</dbReference>
<keyword evidence="15 20" id="KW-0238">DNA-binding</keyword>
<evidence type="ECO:0000259" key="24">
    <source>
        <dbReference type="Pfam" id="PF14260"/>
    </source>
</evidence>
<evidence type="ECO:0000256" key="13">
    <source>
        <dbReference type="ARBA" id="ARBA00023004"/>
    </source>
</evidence>
<dbReference type="InterPro" id="IPR043502">
    <property type="entry name" value="DNA/RNA_pol_sf"/>
</dbReference>
<comment type="cofactor">
    <cofactor evidence="1 20">
        <name>[4Fe-4S] cluster</name>
        <dbReference type="ChEBI" id="CHEBI:49883"/>
    </cofactor>
</comment>
<dbReference type="InterPro" id="IPR012337">
    <property type="entry name" value="RNaseH-like_sf"/>
</dbReference>
<dbReference type="Gene3D" id="1.10.287.690">
    <property type="entry name" value="Helix hairpin bin"/>
    <property type="match status" value="1"/>
</dbReference>
<evidence type="ECO:0000259" key="22">
    <source>
        <dbReference type="Pfam" id="PF00136"/>
    </source>
</evidence>
<dbReference type="GO" id="GO:0000166">
    <property type="term" value="F:nucleotide binding"/>
    <property type="evidence" value="ECO:0007669"/>
    <property type="project" value="InterPro"/>
</dbReference>
<evidence type="ECO:0000259" key="25">
    <source>
        <dbReference type="Pfam" id="PF24055"/>
    </source>
</evidence>
<dbReference type="FunFam" id="3.30.342.10:FF:000018">
    <property type="entry name" value="DNA polymerase"/>
    <property type="match status" value="1"/>
</dbReference>
<dbReference type="GO" id="GO:0005634">
    <property type="term" value="C:nucleus"/>
    <property type="evidence" value="ECO:0007669"/>
    <property type="project" value="UniProtKB-SubCell"/>
</dbReference>
<feature type="domain" description="DNA-directed DNA polymerase family B multifunctional" evidence="22">
    <location>
        <begin position="986"/>
        <end position="1432"/>
    </location>
</feature>
<evidence type="ECO:0000256" key="10">
    <source>
        <dbReference type="ARBA" id="ARBA00022771"/>
    </source>
</evidence>
<comment type="subcellular location">
    <subcellularLocation>
        <location evidence="2 20">Nucleus</location>
    </subcellularLocation>
</comment>
<keyword evidence="8 20" id="KW-0479">Metal-binding</keyword>
<dbReference type="CDD" id="cd05534">
    <property type="entry name" value="POLBc_zeta"/>
    <property type="match status" value="1"/>
</dbReference>
<dbReference type="GO" id="GO:0000724">
    <property type="term" value="P:double-strand break repair via homologous recombination"/>
    <property type="evidence" value="ECO:0007669"/>
    <property type="project" value="TreeGrafter"/>
</dbReference>
<dbReference type="Pfam" id="PF24065">
    <property type="entry name" value="REV3_N"/>
    <property type="match status" value="1"/>
</dbReference>
<dbReference type="InterPro" id="IPR030559">
    <property type="entry name" value="PolZ_Rev3"/>
</dbReference>
<evidence type="ECO:0000256" key="12">
    <source>
        <dbReference type="ARBA" id="ARBA00022932"/>
    </source>
</evidence>
<dbReference type="Gene3D" id="3.30.342.10">
    <property type="entry name" value="DNA Polymerase, chain B, domain 1"/>
    <property type="match status" value="1"/>
</dbReference>
<evidence type="ECO:0000256" key="4">
    <source>
        <dbReference type="ARBA" id="ARBA00022485"/>
    </source>
</evidence>
<feature type="region of interest" description="Disordered" evidence="21">
    <location>
        <begin position="528"/>
        <end position="554"/>
    </location>
</feature>
<dbReference type="RefSeq" id="XP_056043265.1">
    <property type="nucleotide sequence ID" value="XM_056187790.1"/>
</dbReference>
<evidence type="ECO:0000259" key="23">
    <source>
        <dbReference type="Pfam" id="PF03104"/>
    </source>
</evidence>
<evidence type="ECO:0000256" key="2">
    <source>
        <dbReference type="ARBA" id="ARBA00004123"/>
    </source>
</evidence>
<name>A0AAD7QR22_9ASCO</name>
<comment type="caution">
    <text evidence="27">The sequence shown here is derived from an EMBL/GenBank/DDBJ whole genome shotgun (WGS) entry which is preliminary data.</text>
</comment>